<dbReference type="Proteomes" id="UP001601288">
    <property type="component" value="Unassembled WGS sequence"/>
</dbReference>
<comment type="caution">
    <text evidence="9">The sequence shown here is derived from an EMBL/GenBank/DDBJ whole genome shotgun (WGS) entry which is preliminary data.</text>
</comment>
<evidence type="ECO:0000256" key="8">
    <source>
        <dbReference type="SAM" id="MobiDB-lite"/>
    </source>
</evidence>
<evidence type="ECO:0000313" key="9">
    <source>
        <dbReference type="EMBL" id="MFE9231385.1"/>
    </source>
</evidence>
<keyword evidence="7" id="KW-1015">Disulfide bond</keyword>
<dbReference type="PANTHER" id="PTHR33938">
    <property type="entry name" value="FERULOYL ESTERASE B-RELATED"/>
    <property type="match status" value="1"/>
</dbReference>
<name>A0ABW6LSN0_9ACTN</name>
<comment type="similarity">
    <text evidence="1">Belongs to the tannase family.</text>
</comment>
<keyword evidence="4" id="KW-0732">Signal</keyword>
<keyword evidence="3" id="KW-0479">Metal-binding</keyword>
<evidence type="ECO:0000256" key="6">
    <source>
        <dbReference type="ARBA" id="ARBA00022837"/>
    </source>
</evidence>
<dbReference type="Pfam" id="PF07519">
    <property type="entry name" value="Tannase"/>
    <property type="match status" value="1"/>
</dbReference>
<evidence type="ECO:0000256" key="3">
    <source>
        <dbReference type="ARBA" id="ARBA00022723"/>
    </source>
</evidence>
<keyword evidence="2" id="KW-0719">Serine esterase</keyword>
<evidence type="ECO:0000256" key="5">
    <source>
        <dbReference type="ARBA" id="ARBA00022801"/>
    </source>
</evidence>
<keyword evidence="6" id="KW-0106">Calcium</keyword>
<dbReference type="GO" id="GO:0016787">
    <property type="term" value="F:hydrolase activity"/>
    <property type="evidence" value="ECO:0007669"/>
    <property type="project" value="UniProtKB-KW"/>
</dbReference>
<dbReference type="RefSeq" id="WP_358293101.1">
    <property type="nucleotide sequence ID" value="NZ_JBEYGJ010000082.1"/>
</dbReference>
<evidence type="ECO:0000313" key="10">
    <source>
        <dbReference type="Proteomes" id="UP001601288"/>
    </source>
</evidence>
<feature type="compositionally biased region" description="Polar residues" evidence="8">
    <location>
        <begin position="535"/>
        <end position="544"/>
    </location>
</feature>
<evidence type="ECO:0000256" key="2">
    <source>
        <dbReference type="ARBA" id="ARBA00022487"/>
    </source>
</evidence>
<gene>
    <name evidence="9" type="ORF">ACFYM3_43805</name>
</gene>
<protein>
    <submittedName>
        <fullName evidence="9">Tannase/feruloyl esterase family alpha/beta hydrolase</fullName>
    </submittedName>
</protein>
<feature type="region of interest" description="Disordered" evidence="8">
    <location>
        <begin position="525"/>
        <end position="544"/>
    </location>
</feature>
<dbReference type="SUPFAM" id="SSF53474">
    <property type="entry name" value="alpha/beta-Hydrolases"/>
    <property type="match status" value="1"/>
</dbReference>
<evidence type="ECO:0000256" key="4">
    <source>
        <dbReference type="ARBA" id="ARBA00022729"/>
    </source>
</evidence>
<accession>A0ABW6LSN0</accession>
<evidence type="ECO:0000256" key="7">
    <source>
        <dbReference type="ARBA" id="ARBA00023157"/>
    </source>
</evidence>
<dbReference type="InterPro" id="IPR011118">
    <property type="entry name" value="Tannase/feruloyl_esterase"/>
</dbReference>
<reference evidence="9 10" key="1">
    <citation type="submission" date="2024-10" db="EMBL/GenBank/DDBJ databases">
        <title>The Natural Products Discovery Center: Release of the First 8490 Sequenced Strains for Exploring Actinobacteria Biosynthetic Diversity.</title>
        <authorList>
            <person name="Kalkreuter E."/>
            <person name="Kautsar S.A."/>
            <person name="Yang D."/>
            <person name="Bader C.D."/>
            <person name="Teijaro C.N."/>
            <person name="Fluegel L."/>
            <person name="Davis C.M."/>
            <person name="Simpson J.R."/>
            <person name="Lauterbach L."/>
            <person name="Steele A.D."/>
            <person name="Gui C."/>
            <person name="Meng S."/>
            <person name="Li G."/>
            <person name="Viehrig K."/>
            <person name="Ye F."/>
            <person name="Su P."/>
            <person name="Kiefer A.F."/>
            <person name="Nichols A."/>
            <person name="Cepeda A.J."/>
            <person name="Yan W."/>
            <person name="Fan B."/>
            <person name="Jiang Y."/>
            <person name="Adhikari A."/>
            <person name="Zheng C.-J."/>
            <person name="Schuster L."/>
            <person name="Cowan T.M."/>
            <person name="Smanski M.J."/>
            <person name="Chevrette M.G."/>
            <person name="De Carvalho L.P.S."/>
            <person name="Shen B."/>
        </authorList>
    </citation>
    <scope>NUCLEOTIDE SEQUENCE [LARGE SCALE GENOMIC DNA]</scope>
    <source>
        <strain evidence="9 10">NPDC007066</strain>
    </source>
</reference>
<dbReference type="PANTHER" id="PTHR33938:SF8">
    <property type="entry name" value="CARBOXYLIC ESTER HYDROLASE"/>
    <property type="match status" value="1"/>
</dbReference>
<proteinExistence type="inferred from homology"/>
<organism evidence="9 10">
    <name type="scientific">Streptomyces massasporeus</name>
    <dbReference type="NCBI Taxonomy" id="67324"/>
    <lineage>
        <taxon>Bacteria</taxon>
        <taxon>Bacillati</taxon>
        <taxon>Actinomycetota</taxon>
        <taxon>Actinomycetes</taxon>
        <taxon>Kitasatosporales</taxon>
        <taxon>Streptomycetaceae</taxon>
        <taxon>Streptomyces</taxon>
    </lineage>
</organism>
<evidence type="ECO:0000256" key="1">
    <source>
        <dbReference type="ARBA" id="ARBA00006249"/>
    </source>
</evidence>
<keyword evidence="5 9" id="KW-0378">Hydrolase</keyword>
<dbReference type="EMBL" id="JBIAFP010000063">
    <property type="protein sequence ID" value="MFE9231385.1"/>
    <property type="molecule type" value="Genomic_DNA"/>
</dbReference>
<keyword evidence="10" id="KW-1185">Reference proteome</keyword>
<sequence>MRLIKWIPTDDFKETAGVERACTVEAIQAGLADIPGTTVISATINRSGRFQPPPSPYGALPEETGLPPYCDVQVDLRTEGGHVSRIEVWVPLAWNGRFLGVTGGGNRTAPDYFFGEYVRQANLPRGVRNGFATAATDGANKDPRFADWGLDVATGELDWDIIRIWGHLATHHTAVVGKAVTRAVHGTAPTYSYLQGTSGGGRQTLMSAQRYPEDYDGMWAGDCALDYAKLSAGCLWPMIVMKEHDNYMSPAKLSAFRDAAAAALERETGAVNDHIGVFDTWRFDPFQIVGSPTEDGPITETDATVMQMLWDGPRSAQGTRLWGGFPATTETWGQNIHQIGVATTADEDGLRVPVPFVMSEAIGRWYSGDPNWDWTTVTLENFEEFFNGVTKRFAEVATVDPDLSGLRDSGHKLLLTHAVNDEVITPWGVLDYFRHVLDEMGGVEGTRDYVRLFMGAGDAHSHVTKGPGISLAAGMRALMAWVEEGIAPDVIDGEKFDLSEQRVTQTRPIYAYPYAPRYVGGDPLDASSYEKAPVPSSSTGAPLS</sequence>
<dbReference type="InterPro" id="IPR029058">
    <property type="entry name" value="AB_hydrolase_fold"/>
</dbReference>